<evidence type="ECO:0000313" key="8">
    <source>
        <dbReference type="EMBL" id="AMN16274.2"/>
    </source>
</evidence>
<reference evidence="2" key="2">
    <citation type="journal article" date="2016" name="Genome Announc.">
        <title>Complete Genome Sequences of Seven Helicoverpa armigera SNPV-AC53-Derived Strains.</title>
        <authorList>
            <person name="Noune C."/>
            <person name="Hauxwell C."/>
        </authorList>
    </citation>
    <scope>NUCLEOTIDE SEQUENCE</scope>
    <source>
        <strain evidence="2">AC53C3</strain>
        <strain evidence="3">AC53C5</strain>
        <strain evidence="4">AC53C6</strain>
        <strain evidence="5">AC53C9</strain>
        <strain evidence="6">AC53T2</strain>
        <strain evidence="9">AC53T5</strain>
    </source>
</reference>
<protein>
    <submittedName>
        <fullName evidence="1">ORF43</fullName>
    </submittedName>
</protein>
<proteinExistence type="predicted"/>
<dbReference type="Pfam" id="PF05883">
    <property type="entry name" value="Baculo_RING"/>
    <property type="match status" value="1"/>
</dbReference>
<evidence type="ECO:0000313" key="6">
    <source>
        <dbReference type="EMBL" id="AMN15999.2"/>
    </source>
</evidence>
<dbReference type="EMBL" id="KU738898">
    <property type="protein sequence ID" value="AMN15585.2"/>
    <property type="molecule type" value="Genomic_DNA"/>
</dbReference>
<evidence type="ECO:0000313" key="9">
    <source>
        <dbReference type="EMBL" id="AMN16413.2"/>
    </source>
</evidence>
<dbReference type="EMBL" id="KJ909666">
    <property type="protein sequence ID" value="AIG63085.2"/>
    <property type="molecule type" value="Genomic_DNA"/>
</dbReference>
<accession>A0A075TNX7</accession>
<dbReference type="SUPFAM" id="SSF57850">
    <property type="entry name" value="RING/U-box"/>
    <property type="match status" value="1"/>
</dbReference>
<evidence type="ECO:0000313" key="3">
    <source>
        <dbReference type="EMBL" id="AMN15585.2"/>
    </source>
</evidence>
<dbReference type="EMBL" id="KU738901">
    <property type="protein sequence ID" value="AMN15999.2"/>
    <property type="molecule type" value="Genomic_DNA"/>
</dbReference>
<evidence type="ECO:0000313" key="7">
    <source>
        <dbReference type="EMBL" id="AMN16137.2"/>
    </source>
</evidence>
<dbReference type="EMBL" id="KU738900">
    <property type="protein sequence ID" value="AMN15861.2"/>
    <property type="molecule type" value="Genomic_DNA"/>
</dbReference>
<evidence type="ECO:0000313" key="4">
    <source>
        <dbReference type="EMBL" id="AMN15723.2"/>
    </source>
</evidence>
<name>A0A075TNX7_9ABAC</name>
<dbReference type="EMBL" id="KU738897">
    <property type="protein sequence ID" value="AMN15447.2"/>
    <property type="molecule type" value="Genomic_DNA"/>
</dbReference>
<reference evidence="1" key="3">
    <citation type="submission" date="2016-08" db="EMBL/GenBank/DDBJ databases">
        <authorList>
            <person name="Seilhamer J.J."/>
        </authorList>
    </citation>
    <scope>NUCLEOTIDE SEQUENCE</scope>
    <source>
        <strain evidence="1">AC53</strain>
        <strain evidence="7">AC53T4.1</strain>
        <strain evidence="8">AC53T4.2</strain>
    </source>
</reference>
<evidence type="ECO:0000313" key="5">
    <source>
        <dbReference type="EMBL" id="AMN15861.2"/>
    </source>
</evidence>
<evidence type="ECO:0000313" key="2">
    <source>
        <dbReference type="EMBL" id="AMN15447.2"/>
    </source>
</evidence>
<dbReference type="InterPro" id="IPR008573">
    <property type="entry name" value="Baculovirus_U-box/Ring-like"/>
</dbReference>
<evidence type="ECO:0000313" key="1">
    <source>
        <dbReference type="EMBL" id="AIG63085.2"/>
    </source>
</evidence>
<organism evidence="1">
    <name type="scientific">Helicoverpa SNPV AC53</name>
    <dbReference type="NCBI Taxonomy" id="1569367"/>
    <lineage>
        <taxon>Viruses</taxon>
        <taxon>Viruses incertae sedis</taxon>
        <taxon>Naldaviricetes</taxon>
        <taxon>Lefavirales</taxon>
        <taxon>Baculoviridae</taxon>
        <taxon>Alphabaculovirus</taxon>
        <taxon>Alphabaculovirus helarmigerae</taxon>
    </lineage>
</organism>
<sequence length="142" mass="17212">MIRNYDMLITVVANDKAQHMYKSFKQIWSECTVECQICFDRIHDEGVVAVTQCCTINIEKMFHAECLKRWHRENSRDPFNRNVRYWYTFPPRSLDECASLLEKIKNFIGDQEADKKFHDEYNRLQNAKYLDIDLNFDRLLRY</sequence>
<dbReference type="EMBL" id="KU738903">
    <property type="protein sequence ID" value="AMN16274.2"/>
    <property type="molecule type" value="Genomic_DNA"/>
</dbReference>
<dbReference type="EMBL" id="KU738902">
    <property type="protein sequence ID" value="AMN16137.2"/>
    <property type="molecule type" value="Genomic_DNA"/>
</dbReference>
<dbReference type="InterPro" id="IPR013083">
    <property type="entry name" value="Znf_RING/FYVE/PHD"/>
</dbReference>
<dbReference type="EMBL" id="KU738899">
    <property type="protein sequence ID" value="AMN15723.2"/>
    <property type="molecule type" value="Genomic_DNA"/>
</dbReference>
<dbReference type="Gene3D" id="3.30.40.10">
    <property type="entry name" value="Zinc/RING finger domain, C3HC4 (zinc finger)"/>
    <property type="match status" value="1"/>
</dbReference>
<gene>
    <name evidence="1" type="ORF">HaSNPV-AC53_043</name>
</gene>
<reference evidence="1" key="1">
    <citation type="journal article" date="2015" name="Genome Announc.">
        <title>Complete Genome Sequences of Helicoverpa armigera Single Nucleopolyhedrovirus Strains AC53 and H25EA1 from Australia.</title>
        <authorList>
            <person name="Noune C."/>
            <person name="Hauxwell C."/>
        </authorList>
    </citation>
    <scope>NUCLEOTIDE SEQUENCE</scope>
    <source>
        <strain evidence="1">AC53</strain>
    </source>
</reference>
<dbReference type="EMBL" id="KU738904">
    <property type="protein sequence ID" value="AMN16413.2"/>
    <property type="molecule type" value="Genomic_DNA"/>
</dbReference>